<dbReference type="PANTHER" id="PTHR43133">
    <property type="entry name" value="RNA POLYMERASE ECF-TYPE SIGMA FACTO"/>
    <property type="match status" value="1"/>
</dbReference>
<dbReference type="STRING" id="1844972.A7K91_07365"/>
<keyword evidence="3" id="KW-0731">Sigma factor</keyword>
<protein>
    <recommendedName>
        <fullName evidence="10">RNA polymerase subunit sigma-24</fullName>
    </recommendedName>
</protein>
<dbReference type="CDD" id="cd06171">
    <property type="entry name" value="Sigma70_r4"/>
    <property type="match status" value="1"/>
</dbReference>
<dbReference type="InterPro" id="IPR013325">
    <property type="entry name" value="RNA_pol_sigma_r2"/>
</dbReference>
<sequence length="179" mass="20608">MEGQEAERLVRLYGSRIYAFCRKLALKQSDADDLYQQTFLRVLVMPRQMDMDHNPAGFLMAIAARIWRDETRKYARRQRIAPIQDMDGDISSVATAGTTENEMEKKQLQADIRMLVEHLPDNLRVPVLLQYMGQLSTVEIARLLGIPQGTVKSRLHQARQQLKKELEGIGHDEKNVFGR</sequence>
<dbReference type="InterPro" id="IPR013324">
    <property type="entry name" value="RNA_pol_sigma_r3/r4-like"/>
</dbReference>
<gene>
    <name evidence="8" type="ORF">A7K91_07365</name>
</gene>
<dbReference type="InterPro" id="IPR039425">
    <property type="entry name" value="RNA_pol_sigma-70-like"/>
</dbReference>
<dbReference type="EMBL" id="LYPA01000045">
    <property type="protein sequence ID" value="OBR66697.1"/>
    <property type="molecule type" value="Genomic_DNA"/>
</dbReference>
<evidence type="ECO:0000256" key="5">
    <source>
        <dbReference type="ARBA" id="ARBA00023163"/>
    </source>
</evidence>
<feature type="domain" description="RNA polymerase sigma-70 region 2" evidence="6">
    <location>
        <begin position="9"/>
        <end position="76"/>
    </location>
</feature>
<organism evidence="8 9">
    <name type="scientific">Paenibacillus oryzae</name>
    <dbReference type="NCBI Taxonomy" id="1844972"/>
    <lineage>
        <taxon>Bacteria</taxon>
        <taxon>Bacillati</taxon>
        <taxon>Bacillota</taxon>
        <taxon>Bacilli</taxon>
        <taxon>Bacillales</taxon>
        <taxon>Paenibacillaceae</taxon>
        <taxon>Paenibacillus</taxon>
    </lineage>
</organism>
<evidence type="ECO:0000256" key="1">
    <source>
        <dbReference type="ARBA" id="ARBA00010641"/>
    </source>
</evidence>
<dbReference type="Proteomes" id="UP000092024">
    <property type="component" value="Unassembled WGS sequence"/>
</dbReference>
<proteinExistence type="inferred from homology"/>
<dbReference type="GO" id="GO:0006352">
    <property type="term" value="P:DNA-templated transcription initiation"/>
    <property type="evidence" value="ECO:0007669"/>
    <property type="project" value="InterPro"/>
</dbReference>
<dbReference type="GO" id="GO:0003677">
    <property type="term" value="F:DNA binding"/>
    <property type="evidence" value="ECO:0007669"/>
    <property type="project" value="UniProtKB-KW"/>
</dbReference>
<accession>A0A1A5YM56</accession>
<evidence type="ECO:0000313" key="9">
    <source>
        <dbReference type="Proteomes" id="UP000092024"/>
    </source>
</evidence>
<feature type="domain" description="RNA polymerase sigma factor 70 region 4 type 2" evidence="7">
    <location>
        <begin position="111"/>
        <end position="162"/>
    </location>
</feature>
<evidence type="ECO:0008006" key="10">
    <source>
        <dbReference type="Google" id="ProtNLM"/>
    </source>
</evidence>
<dbReference type="Gene3D" id="1.10.10.10">
    <property type="entry name" value="Winged helix-like DNA-binding domain superfamily/Winged helix DNA-binding domain"/>
    <property type="match status" value="1"/>
</dbReference>
<evidence type="ECO:0000259" key="6">
    <source>
        <dbReference type="Pfam" id="PF04542"/>
    </source>
</evidence>
<dbReference type="SUPFAM" id="SSF88659">
    <property type="entry name" value="Sigma3 and sigma4 domains of RNA polymerase sigma factors"/>
    <property type="match status" value="1"/>
</dbReference>
<dbReference type="Gene3D" id="1.10.1740.10">
    <property type="match status" value="1"/>
</dbReference>
<dbReference type="NCBIfam" id="TIGR02937">
    <property type="entry name" value="sigma70-ECF"/>
    <property type="match status" value="1"/>
</dbReference>
<dbReference type="SUPFAM" id="SSF88946">
    <property type="entry name" value="Sigma2 domain of RNA polymerase sigma factors"/>
    <property type="match status" value="1"/>
</dbReference>
<dbReference type="AlphaFoldDB" id="A0A1A5YM56"/>
<keyword evidence="9" id="KW-1185">Reference proteome</keyword>
<dbReference type="Pfam" id="PF04542">
    <property type="entry name" value="Sigma70_r2"/>
    <property type="match status" value="1"/>
</dbReference>
<reference evidence="8 9" key="1">
    <citation type="submission" date="2016-05" db="EMBL/GenBank/DDBJ databases">
        <title>Paenibacillus oryzae. sp. nov., isolated from the rice root.</title>
        <authorList>
            <person name="Zhang J."/>
            <person name="Zhang X."/>
        </authorList>
    </citation>
    <scope>NUCLEOTIDE SEQUENCE [LARGE SCALE GENOMIC DNA]</scope>
    <source>
        <strain evidence="8 9">1DrF-4</strain>
    </source>
</reference>
<evidence type="ECO:0000313" key="8">
    <source>
        <dbReference type="EMBL" id="OBR66697.1"/>
    </source>
</evidence>
<keyword evidence="2" id="KW-0805">Transcription regulation</keyword>
<evidence type="ECO:0000256" key="4">
    <source>
        <dbReference type="ARBA" id="ARBA00023125"/>
    </source>
</evidence>
<dbReference type="InterPro" id="IPR014284">
    <property type="entry name" value="RNA_pol_sigma-70_dom"/>
</dbReference>
<evidence type="ECO:0000256" key="2">
    <source>
        <dbReference type="ARBA" id="ARBA00023015"/>
    </source>
</evidence>
<dbReference type="InterPro" id="IPR007627">
    <property type="entry name" value="RNA_pol_sigma70_r2"/>
</dbReference>
<keyword evidence="4" id="KW-0238">DNA-binding</keyword>
<evidence type="ECO:0000259" key="7">
    <source>
        <dbReference type="Pfam" id="PF08281"/>
    </source>
</evidence>
<evidence type="ECO:0000256" key="3">
    <source>
        <dbReference type="ARBA" id="ARBA00023082"/>
    </source>
</evidence>
<dbReference type="PANTHER" id="PTHR43133:SF8">
    <property type="entry name" value="RNA POLYMERASE SIGMA FACTOR HI_1459-RELATED"/>
    <property type="match status" value="1"/>
</dbReference>
<name>A0A1A5YM56_9BACL</name>
<comment type="caution">
    <text evidence="8">The sequence shown here is derived from an EMBL/GenBank/DDBJ whole genome shotgun (WGS) entry which is preliminary data.</text>
</comment>
<dbReference type="InterPro" id="IPR013249">
    <property type="entry name" value="RNA_pol_sigma70_r4_t2"/>
</dbReference>
<dbReference type="GO" id="GO:0016987">
    <property type="term" value="F:sigma factor activity"/>
    <property type="evidence" value="ECO:0007669"/>
    <property type="project" value="UniProtKB-KW"/>
</dbReference>
<keyword evidence="5" id="KW-0804">Transcription</keyword>
<comment type="similarity">
    <text evidence="1">Belongs to the sigma-70 factor family. ECF subfamily.</text>
</comment>
<dbReference type="InterPro" id="IPR036388">
    <property type="entry name" value="WH-like_DNA-bd_sf"/>
</dbReference>
<dbReference type="Pfam" id="PF08281">
    <property type="entry name" value="Sigma70_r4_2"/>
    <property type="match status" value="1"/>
</dbReference>